<dbReference type="RefSeq" id="WP_177144262.1">
    <property type="nucleotide sequence ID" value="NZ_JACAPU010000014.1"/>
</dbReference>
<evidence type="ECO:0000313" key="1">
    <source>
        <dbReference type="EMBL" id="NWB47525.1"/>
    </source>
</evidence>
<proteinExistence type="predicted"/>
<sequence>MNVLVKTARAHRTGTKSNPMDIGALIITDAIPGYSGLVPVVSLSAPLELTMNNWFGGEQQTVIQLMWDGIVNNRDEINEPGARRTIQLAEEDDLSVVFEFTISETFLATQSDGPHIVYARARSLSDGDDFTSTPIILDRTAPGGGSLPAPKFSETIEASSELTELDLVDIGGGVLVVPAGLVHYEDIFRGDLIEPMIDGIVYPAGAYTFPDVNAPEVLPIYYPEAAVRALTPGPHEFYVRVTDKAGNVAVATLAESKRVLNVQIGLAPGPLFAPLVPAYDDGLITEADARVPLQVWIPRYNNPSAGDGIEVHWGGQVANIVPLIGTDLPNDPILKIDLDYELVMREGSGSFDVFYRVYRRGGEIPASPSPRTPVIADLSTPGGEDPDHETPIHENLDPLRVQGGATAPPSPVNELVDADLLLQDVTLTIPLRSTDQQYKLEAGDELRVTWGTQPEYTLTPNVTGPEAGGAADLTRLFPTSYIRNNGSGDDIPVYYTVTRALSVPPHTATSQSPDQSVKVETNADLPGGGTLPNPIFPDLLNGLIVGPNELKLYPSEGPGRFNPVRARLPAGLANVAVNDTIQIFFRGFRNVEGSQGTPPIPIPAADFTSQIHPINTEDLRLEYFDVLIPEQYHYAVCRLGSVEAQVKITNGKGTTSSDWALVLSQVKCPGWADCSEWDTVGNPPCRA</sequence>
<dbReference type="Proteomes" id="UP000582981">
    <property type="component" value="Unassembled WGS sequence"/>
</dbReference>
<name>A0A7Y7WDR1_9PSED</name>
<dbReference type="AlphaFoldDB" id="A0A7Y7WDR1"/>
<protein>
    <submittedName>
        <fullName evidence="1">Uncharacterized protein</fullName>
    </submittedName>
</protein>
<evidence type="ECO:0000313" key="2">
    <source>
        <dbReference type="Proteomes" id="UP000582981"/>
    </source>
</evidence>
<accession>A0A7Y7WDR1</accession>
<reference evidence="1 2" key="1">
    <citation type="submission" date="2020-04" db="EMBL/GenBank/DDBJ databases">
        <title>Molecular characterization of pseudomonads from Agaricus bisporus reveal novel blotch 2 pathogens in Western Europe.</title>
        <authorList>
            <person name="Taparia T."/>
            <person name="Krijger M."/>
            <person name="Haynes E."/>
            <person name="Elpinstone J.G."/>
            <person name="Noble R."/>
            <person name="Van Der Wolf J."/>
        </authorList>
    </citation>
    <scope>NUCLEOTIDE SEQUENCE [LARGE SCALE GENOMIC DNA]</scope>
    <source>
        <strain evidence="1 2">F1001</strain>
    </source>
</reference>
<organism evidence="1 2">
    <name type="scientific">Pseudomonas gingeri</name>
    <dbReference type="NCBI Taxonomy" id="117681"/>
    <lineage>
        <taxon>Bacteria</taxon>
        <taxon>Pseudomonadati</taxon>
        <taxon>Pseudomonadota</taxon>
        <taxon>Gammaproteobacteria</taxon>
        <taxon>Pseudomonadales</taxon>
        <taxon>Pseudomonadaceae</taxon>
        <taxon>Pseudomonas</taxon>
    </lineage>
</organism>
<gene>
    <name evidence="1" type="ORF">HX829_13590</name>
</gene>
<comment type="caution">
    <text evidence="1">The sequence shown here is derived from an EMBL/GenBank/DDBJ whole genome shotgun (WGS) entry which is preliminary data.</text>
</comment>
<dbReference type="EMBL" id="JACAPU010000014">
    <property type="protein sequence ID" value="NWB47525.1"/>
    <property type="molecule type" value="Genomic_DNA"/>
</dbReference>